<feature type="domain" description="NB-ARC" evidence="4">
    <location>
        <begin position="162"/>
        <end position="347"/>
    </location>
</feature>
<keyword evidence="1" id="KW-0677">Repeat</keyword>
<evidence type="ECO:0000259" key="6">
    <source>
        <dbReference type="Pfam" id="PF23559"/>
    </source>
</evidence>
<accession>A0A151RFE9</accession>
<dbReference type="Gene3D" id="1.10.10.10">
    <property type="entry name" value="Winged helix-like DNA-binding domain superfamily/Winged helix DNA-binding domain"/>
    <property type="match status" value="1"/>
</dbReference>
<dbReference type="InterPro" id="IPR058922">
    <property type="entry name" value="WHD_DRP"/>
</dbReference>
<protein>
    <submittedName>
        <fullName evidence="8">Disease resistance protein RPM1</fullName>
    </submittedName>
</protein>
<evidence type="ECO:0000259" key="4">
    <source>
        <dbReference type="Pfam" id="PF00931"/>
    </source>
</evidence>
<evidence type="ECO:0000259" key="7">
    <source>
        <dbReference type="Pfam" id="PF23598"/>
    </source>
</evidence>
<dbReference type="InterPro" id="IPR042197">
    <property type="entry name" value="Apaf_helical"/>
</dbReference>
<sequence length="928" mass="106498">MAEVAVTLLVEHLLKLLHEEASTLSGVDQEVKAIISQLKVIKPFIKHEGENVNRESVKSWLKELREVAFDMEDVVDHYLLKVAERRQREGVFRVVTKMNEKRKTLKPRHEIASEINRIKTALENLYKQKAYLGLVDTSTGESVATPRLEAHFVEESQLVGIETDKRELIGWLTERQRPVMVVVGPAGIGKTTIVKNVYVSQETKTKNKKGNFEFCAWITLSRPQDDDANMLIWRIINKIREEDPSAPSLGSEATNPALEDLISNVGKYFMDKRCLIVFDDAKLKLWNVIKHVIRSSGSQSGTKVIFITRDENVAEYIGSDILVKLYKQNPLSSEDALKLFYQKAFQFEQVQFPELTDLSKEFVKKCNGVPKAIVDIAGLLSTKKTAIEWRKVLNQLGSLLQSNPHLENVQQMMLESYKDLPSHLKACFLYFGLFPEGYSISCMRLIRLWVAEGFVEGDTENTSMEETANEYLVELVRKCLVHVSRVDFDGRPKSCHVYDLMHGLIANICKEQMSYEVMKDRITPPDHFKTTRRLSIMMKKNDNARMRESRTEKWGKVRSCFVFDDAEKWLVTNQFFSSFELLIGLDLSNALLDGDLPKEVGELLNLKYLSLRNTNIKSLPKSIGNLENLQTLDLKETRVHELPEGIQNLTKLRHLLAYYIKNHYSNLEDLQGVKLNKGLKNLESLQKLSFLDVGDASISIIEELKQLSKLRKLGITNLREMYGETLCQAIENMTRLCSLSIGAMGNDGMLQLQHSFKNPPSFLQRLYLYGRLKGLPNWIQNLPNLTTLYLRWSNLKEDPLPLLKGLSKLLHLEFCDTYRGDTLHFMNGSLKSLKVLHLASMPRLKTIKIDEGAIPDLAKLKIGKCHEMVQVPRDLLKLKFLQKLYFYDMHDQFMKRMCDPLSEDRKITDIIPLVDCSNNDHFFSLDDS</sequence>
<dbReference type="Proteomes" id="UP000075243">
    <property type="component" value="Unassembled WGS sequence"/>
</dbReference>
<dbReference type="GO" id="GO:0043531">
    <property type="term" value="F:ADP binding"/>
    <property type="evidence" value="ECO:0007669"/>
    <property type="project" value="InterPro"/>
</dbReference>
<dbReference type="Pfam" id="PF18052">
    <property type="entry name" value="Rx_N"/>
    <property type="match status" value="1"/>
</dbReference>
<evidence type="ECO:0000256" key="3">
    <source>
        <dbReference type="ARBA" id="ARBA00022821"/>
    </source>
</evidence>
<feature type="domain" description="Disease resistance protein winged helix" evidence="6">
    <location>
        <begin position="433"/>
        <end position="505"/>
    </location>
</feature>
<gene>
    <name evidence="8" type="ORF">KK1_037274</name>
</gene>
<dbReference type="InterPro" id="IPR055414">
    <property type="entry name" value="LRR_R13L4/SHOC2-like"/>
</dbReference>
<feature type="domain" description="Disease resistance N-terminal" evidence="5">
    <location>
        <begin position="5"/>
        <end position="89"/>
    </location>
</feature>
<dbReference type="Gene3D" id="3.40.50.300">
    <property type="entry name" value="P-loop containing nucleotide triphosphate hydrolases"/>
    <property type="match status" value="1"/>
</dbReference>
<dbReference type="InterPro" id="IPR041118">
    <property type="entry name" value="Rx_N"/>
</dbReference>
<dbReference type="Pfam" id="PF00931">
    <property type="entry name" value="NB-ARC"/>
    <property type="match status" value="1"/>
</dbReference>
<dbReference type="SUPFAM" id="SSF52058">
    <property type="entry name" value="L domain-like"/>
    <property type="match status" value="1"/>
</dbReference>
<dbReference type="Pfam" id="PF23559">
    <property type="entry name" value="WHD_DRP"/>
    <property type="match status" value="1"/>
</dbReference>
<dbReference type="SUPFAM" id="SSF52540">
    <property type="entry name" value="P-loop containing nucleoside triphosphate hydrolases"/>
    <property type="match status" value="1"/>
</dbReference>
<dbReference type="OrthoDB" id="1428495at2759"/>
<evidence type="ECO:0000313" key="9">
    <source>
        <dbReference type="Proteomes" id="UP000075243"/>
    </source>
</evidence>
<evidence type="ECO:0000259" key="5">
    <source>
        <dbReference type="Pfam" id="PF18052"/>
    </source>
</evidence>
<dbReference type="STRING" id="3821.A0A151RFE9"/>
<organism evidence="8 9">
    <name type="scientific">Cajanus cajan</name>
    <name type="common">Pigeon pea</name>
    <name type="synonym">Cajanus indicus</name>
    <dbReference type="NCBI Taxonomy" id="3821"/>
    <lineage>
        <taxon>Eukaryota</taxon>
        <taxon>Viridiplantae</taxon>
        <taxon>Streptophyta</taxon>
        <taxon>Embryophyta</taxon>
        <taxon>Tracheophyta</taxon>
        <taxon>Spermatophyta</taxon>
        <taxon>Magnoliopsida</taxon>
        <taxon>eudicotyledons</taxon>
        <taxon>Gunneridae</taxon>
        <taxon>Pentapetalae</taxon>
        <taxon>rosids</taxon>
        <taxon>fabids</taxon>
        <taxon>Fabales</taxon>
        <taxon>Fabaceae</taxon>
        <taxon>Papilionoideae</taxon>
        <taxon>50 kb inversion clade</taxon>
        <taxon>NPAAA clade</taxon>
        <taxon>indigoferoid/millettioid clade</taxon>
        <taxon>Phaseoleae</taxon>
        <taxon>Cajanus</taxon>
    </lineage>
</organism>
<reference evidence="8" key="1">
    <citation type="journal article" date="2012" name="Nat. Biotechnol.">
        <title>Draft genome sequence of pigeonpea (Cajanus cajan), an orphan legume crop of resource-poor farmers.</title>
        <authorList>
            <person name="Varshney R.K."/>
            <person name="Chen W."/>
            <person name="Li Y."/>
            <person name="Bharti A.K."/>
            <person name="Saxena R.K."/>
            <person name="Schlueter J.A."/>
            <person name="Donoghue M.T."/>
            <person name="Azam S."/>
            <person name="Fan G."/>
            <person name="Whaley A.M."/>
            <person name="Farmer A.D."/>
            <person name="Sheridan J."/>
            <person name="Iwata A."/>
            <person name="Tuteja R."/>
            <person name="Penmetsa R.V."/>
            <person name="Wu W."/>
            <person name="Upadhyaya H.D."/>
            <person name="Yang S.P."/>
            <person name="Shah T."/>
            <person name="Saxena K.B."/>
            <person name="Michael T."/>
            <person name="McCombie W.R."/>
            <person name="Yang B."/>
            <person name="Zhang G."/>
            <person name="Yang H."/>
            <person name="Wang J."/>
            <person name="Spillane C."/>
            <person name="Cook D.R."/>
            <person name="May G.D."/>
            <person name="Xu X."/>
            <person name="Jackson S.A."/>
        </authorList>
    </citation>
    <scope>NUCLEOTIDE SEQUENCE [LARGE SCALE GENOMIC DNA]</scope>
</reference>
<dbReference type="Gene3D" id="3.80.10.10">
    <property type="entry name" value="Ribonuclease Inhibitor"/>
    <property type="match status" value="1"/>
</dbReference>
<dbReference type="OMA" id="YSISCMR"/>
<dbReference type="InterPro" id="IPR038005">
    <property type="entry name" value="RX-like_CC"/>
</dbReference>
<dbReference type="Gramene" id="C.cajan_39585.t">
    <property type="protein sequence ID" value="C.cajan_39585.t"/>
    <property type="gene ID" value="C.cajan_39585"/>
</dbReference>
<evidence type="ECO:0000256" key="2">
    <source>
        <dbReference type="ARBA" id="ARBA00022741"/>
    </source>
</evidence>
<dbReference type="GO" id="GO:0098542">
    <property type="term" value="P:defense response to other organism"/>
    <property type="evidence" value="ECO:0007669"/>
    <property type="project" value="TreeGrafter"/>
</dbReference>
<name>A0A151RFE9_CAJCA</name>
<dbReference type="AlphaFoldDB" id="A0A151RFE9"/>
<evidence type="ECO:0000256" key="1">
    <source>
        <dbReference type="ARBA" id="ARBA00022737"/>
    </source>
</evidence>
<dbReference type="PANTHER" id="PTHR23155:SF1052">
    <property type="entry name" value="DISEASE RESISTANCE PROTEIN RPM1"/>
    <property type="match status" value="1"/>
</dbReference>
<dbReference type="Pfam" id="PF23598">
    <property type="entry name" value="LRR_14"/>
    <property type="match status" value="1"/>
</dbReference>
<dbReference type="PRINTS" id="PR00364">
    <property type="entry name" value="DISEASERSIST"/>
</dbReference>
<dbReference type="EMBL" id="KQ483778">
    <property type="protein sequence ID" value="KYP41348.1"/>
    <property type="molecule type" value="Genomic_DNA"/>
</dbReference>
<keyword evidence="3" id="KW-0611">Plant defense</keyword>
<keyword evidence="9" id="KW-1185">Reference proteome</keyword>
<feature type="domain" description="Disease resistance R13L4/SHOC-2-like LRR" evidence="7">
    <location>
        <begin position="556"/>
        <end position="869"/>
    </location>
</feature>
<dbReference type="FunFam" id="1.10.10.10:FF:000322">
    <property type="entry name" value="Probable disease resistance protein At1g63360"/>
    <property type="match status" value="1"/>
</dbReference>
<dbReference type="Gene3D" id="1.20.5.4130">
    <property type="match status" value="1"/>
</dbReference>
<dbReference type="Gene3D" id="1.10.8.430">
    <property type="entry name" value="Helical domain of apoptotic protease-activating factors"/>
    <property type="match status" value="1"/>
</dbReference>
<dbReference type="CDD" id="cd14798">
    <property type="entry name" value="RX-CC_like"/>
    <property type="match status" value="1"/>
</dbReference>
<keyword evidence="2" id="KW-0547">Nucleotide-binding</keyword>
<dbReference type="InterPro" id="IPR044974">
    <property type="entry name" value="Disease_R_plants"/>
</dbReference>
<evidence type="ECO:0000313" key="8">
    <source>
        <dbReference type="EMBL" id="KYP41348.1"/>
    </source>
</evidence>
<dbReference type="InterPro" id="IPR027417">
    <property type="entry name" value="P-loop_NTPase"/>
</dbReference>
<dbReference type="InterPro" id="IPR032675">
    <property type="entry name" value="LRR_dom_sf"/>
</dbReference>
<proteinExistence type="predicted"/>
<dbReference type="PANTHER" id="PTHR23155">
    <property type="entry name" value="DISEASE RESISTANCE PROTEIN RP"/>
    <property type="match status" value="1"/>
</dbReference>
<dbReference type="InterPro" id="IPR002182">
    <property type="entry name" value="NB-ARC"/>
</dbReference>
<dbReference type="InterPro" id="IPR036388">
    <property type="entry name" value="WH-like_DNA-bd_sf"/>
</dbReference>